<dbReference type="GO" id="GO:0005886">
    <property type="term" value="C:plasma membrane"/>
    <property type="evidence" value="ECO:0007669"/>
    <property type="project" value="UniProtKB-SubCell"/>
</dbReference>
<reference evidence="8" key="1">
    <citation type="journal article" date="2020" name="mSystems">
        <title>Genome- and Community-Level Interaction Insights into Carbon Utilization and Element Cycling Functions of Hydrothermarchaeota in Hydrothermal Sediment.</title>
        <authorList>
            <person name="Zhou Z."/>
            <person name="Liu Y."/>
            <person name="Xu W."/>
            <person name="Pan J."/>
            <person name="Luo Z.H."/>
            <person name="Li M."/>
        </authorList>
    </citation>
    <scope>NUCLEOTIDE SEQUENCE [LARGE SCALE GENOMIC DNA]</scope>
    <source>
        <strain evidence="8">HyVt-535</strain>
    </source>
</reference>
<feature type="transmembrane region" description="Helical" evidence="6">
    <location>
        <begin position="156"/>
        <end position="176"/>
    </location>
</feature>
<comment type="caution">
    <text evidence="6">Lacks conserved residue(s) required for the propagation of feature annotation.</text>
</comment>
<comment type="caution">
    <text evidence="8">The sequence shown here is derived from an EMBL/GenBank/DDBJ whole genome shotgun (WGS) entry which is preliminary data.</text>
</comment>
<evidence type="ECO:0000256" key="4">
    <source>
        <dbReference type="ARBA" id="ARBA00022989"/>
    </source>
</evidence>
<dbReference type="Proteomes" id="UP000886100">
    <property type="component" value="Unassembled WGS sequence"/>
</dbReference>
<dbReference type="Pfam" id="PF09335">
    <property type="entry name" value="VTT_dom"/>
    <property type="match status" value="1"/>
</dbReference>
<keyword evidence="5 6" id="KW-0472">Membrane</keyword>
<gene>
    <name evidence="8" type="ORF">ENJ98_05215</name>
</gene>
<dbReference type="InterPro" id="IPR015414">
    <property type="entry name" value="TMEM64"/>
</dbReference>
<dbReference type="InterPro" id="IPR032816">
    <property type="entry name" value="VTT_dom"/>
</dbReference>
<dbReference type="PANTHER" id="PTHR12677:SF59">
    <property type="entry name" value="GOLGI APPARATUS MEMBRANE PROTEIN TVP38-RELATED"/>
    <property type="match status" value="1"/>
</dbReference>
<evidence type="ECO:0000256" key="1">
    <source>
        <dbReference type="ARBA" id="ARBA00004651"/>
    </source>
</evidence>
<feature type="transmembrane region" description="Helical" evidence="6">
    <location>
        <begin position="45"/>
        <end position="68"/>
    </location>
</feature>
<keyword evidence="2 6" id="KW-1003">Cell membrane</keyword>
<keyword evidence="4 6" id="KW-1133">Transmembrane helix</keyword>
<dbReference type="EMBL" id="DROM01000315">
    <property type="protein sequence ID" value="HHH13616.1"/>
    <property type="molecule type" value="Genomic_DNA"/>
</dbReference>
<feature type="transmembrane region" description="Helical" evidence="6">
    <location>
        <begin position="124"/>
        <end position="144"/>
    </location>
</feature>
<comment type="similarity">
    <text evidence="6">Belongs to the TVP38/TMEM64 family.</text>
</comment>
<name>A0A7C5IZX5_9GAMM</name>
<dbReference type="AlphaFoldDB" id="A0A7C5IZX5"/>
<feature type="non-terminal residue" evidence="8">
    <location>
        <position position="230"/>
    </location>
</feature>
<evidence type="ECO:0000259" key="7">
    <source>
        <dbReference type="Pfam" id="PF09335"/>
    </source>
</evidence>
<protein>
    <recommendedName>
        <fullName evidence="6">TVP38/TMEM64 family membrane protein</fullName>
    </recommendedName>
</protein>
<evidence type="ECO:0000256" key="3">
    <source>
        <dbReference type="ARBA" id="ARBA00022692"/>
    </source>
</evidence>
<proteinExistence type="inferred from homology"/>
<feature type="transmembrane region" description="Helical" evidence="6">
    <location>
        <begin position="188"/>
        <end position="210"/>
    </location>
</feature>
<accession>A0A7C5IZX5</accession>
<evidence type="ECO:0000313" key="8">
    <source>
        <dbReference type="EMBL" id="HHH13616.1"/>
    </source>
</evidence>
<evidence type="ECO:0000256" key="2">
    <source>
        <dbReference type="ARBA" id="ARBA00022475"/>
    </source>
</evidence>
<evidence type="ECO:0000256" key="6">
    <source>
        <dbReference type="RuleBase" id="RU366058"/>
    </source>
</evidence>
<organism evidence="8">
    <name type="scientific">Thiolapillus brandeum</name>
    <dbReference type="NCBI Taxonomy" id="1076588"/>
    <lineage>
        <taxon>Bacteria</taxon>
        <taxon>Pseudomonadati</taxon>
        <taxon>Pseudomonadota</taxon>
        <taxon>Gammaproteobacteria</taxon>
        <taxon>Chromatiales</taxon>
        <taxon>Sedimenticolaceae</taxon>
        <taxon>Thiolapillus</taxon>
    </lineage>
</organism>
<comment type="subcellular location">
    <subcellularLocation>
        <location evidence="1 6">Cell membrane</location>
        <topology evidence="1 6">Multi-pass membrane protein</topology>
    </subcellularLocation>
</comment>
<evidence type="ECO:0000256" key="5">
    <source>
        <dbReference type="ARBA" id="ARBA00023136"/>
    </source>
</evidence>
<dbReference type="PANTHER" id="PTHR12677">
    <property type="entry name" value="GOLGI APPARATUS MEMBRANE PROTEIN TVP38-RELATED"/>
    <property type="match status" value="1"/>
</dbReference>
<sequence length="230" mass="25089">MRSNGLRGLLFLALVTGSALAWHYRDRLDAAALEQWLEGAGLAAPLLFMALYALGTVLFLPGSVMTLAGGALFGPLAGTLYNLTGATLGAVLSFLVARYLASDWVERRSGGILGRLKEGVEREGWRFVAFVRLVPLFPFNLLNYALGLTRIRFSHYLVATYLCMLPGAFAYTWLGYVGREAAAGGEGVVRKALLALALLAAVAFLPRLIARLRLGPFLEIDELRRRLEED</sequence>
<keyword evidence="3 6" id="KW-0812">Transmembrane</keyword>
<feature type="domain" description="VTT" evidence="7">
    <location>
        <begin position="60"/>
        <end position="176"/>
    </location>
</feature>